<reference evidence="3 4" key="1">
    <citation type="submission" date="2015-09" db="EMBL/GenBank/DDBJ databases">
        <title>Genome sequencing project for genomic taxonomy and phylogenomics of Bacillus-like bacteria.</title>
        <authorList>
            <person name="Liu B."/>
            <person name="Wang J."/>
            <person name="Zhu Y."/>
            <person name="Liu G."/>
            <person name="Chen Q."/>
            <person name="Chen Z."/>
            <person name="Lan J."/>
            <person name="Che J."/>
            <person name="Ge C."/>
            <person name="Shi H."/>
            <person name="Pan Z."/>
            <person name="Liu X."/>
        </authorList>
    </citation>
    <scope>NUCLEOTIDE SEQUENCE [LARGE SCALE GENOMIC DNA]</scope>
    <source>
        <strain evidence="3 4">DSM 19153</strain>
    </source>
</reference>
<dbReference type="GO" id="GO:0003677">
    <property type="term" value="F:DNA binding"/>
    <property type="evidence" value="ECO:0007669"/>
    <property type="project" value="InterPro"/>
</dbReference>
<dbReference type="Pfam" id="PF08346">
    <property type="entry name" value="AntA"/>
    <property type="match status" value="1"/>
</dbReference>
<accession>A0A9D5DLH6</accession>
<comment type="caution">
    <text evidence="3">The sequence shown here is derived from an EMBL/GenBank/DDBJ whole genome shotgun (WGS) entry which is preliminary data.</text>
</comment>
<evidence type="ECO:0000259" key="1">
    <source>
        <dbReference type="Pfam" id="PF03374"/>
    </source>
</evidence>
<dbReference type="InterPro" id="IPR005039">
    <property type="entry name" value="Ant_C"/>
</dbReference>
<evidence type="ECO:0000313" key="4">
    <source>
        <dbReference type="Proteomes" id="UP000051061"/>
    </source>
</evidence>
<dbReference type="AlphaFoldDB" id="A0A9D5DLH6"/>
<evidence type="ECO:0008006" key="5">
    <source>
        <dbReference type="Google" id="ProtNLM"/>
    </source>
</evidence>
<proteinExistence type="predicted"/>
<evidence type="ECO:0000259" key="2">
    <source>
        <dbReference type="Pfam" id="PF08346"/>
    </source>
</evidence>
<keyword evidence="4" id="KW-1185">Reference proteome</keyword>
<name>A0A9D5DLH6_9BACI</name>
<organism evidence="3 4">
    <name type="scientific">Alkalicoccobacillus plakortidis</name>
    <dbReference type="NCBI Taxonomy" id="444060"/>
    <lineage>
        <taxon>Bacteria</taxon>
        <taxon>Bacillati</taxon>
        <taxon>Bacillota</taxon>
        <taxon>Bacilli</taxon>
        <taxon>Bacillales</taxon>
        <taxon>Bacillaceae</taxon>
        <taxon>Alkalicoccobacillus</taxon>
    </lineage>
</organism>
<feature type="domain" description="Antirepressor protein C-terminal" evidence="1">
    <location>
        <begin position="128"/>
        <end position="236"/>
    </location>
</feature>
<dbReference type="Proteomes" id="UP000051061">
    <property type="component" value="Unassembled WGS sequence"/>
</dbReference>
<sequence>MQELLINTTHDEESGDLFVSGRELHEFLQVKTKYLDWFTRMADYGFVKNVDYFDVTQKKVTSHGREHTVSDHKVRIDMAKEILMLQRTDIGKKARKYFLQLEKAWNSPEQVMARALQIADKRVNNLQLQIEMDKPYTTFGKAVSTSDAHLNVGAFCKMVFEEKGISFGRNKMFKWLRDNGYLIKTGREKNNPKQQYVDSGWFVSVPTLVQRTEGDVQSLTTMVTGKGQIKLLEVLDKQKSHC</sequence>
<gene>
    <name evidence="3" type="ORF">AN965_16875</name>
</gene>
<evidence type="ECO:0000313" key="3">
    <source>
        <dbReference type="EMBL" id="KQL55946.1"/>
    </source>
</evidence>
<feature type="domain" description="AntA/AntB antirepressor" evidence="2">
    <location>
        <begin position="19"/>
        <end position="88"/>
    </location>
</feature>
<dbReference type="InterPro" id="IPR013557">
    <property type="entry name" value="AntA/B_antirep"/>
</dbReference>
<dbReference type="EMBL" id="LJJD01000036">
    <property type="protein sequence ID" value="KQL55946.1"/>
    <property type="molecule type" value="Genomic_DNA"/>
</dbReference>
<dbReference type="Pfam" id="PF03374">
    <property type="entry name" value="ANT"/>
    <property type="match status" value="1"/>
</dbReference>
<protein>
    <recommendedName>
        <fullName evidence="5">Phage anti-repressor protein</fullName>
    </recommendedName>
</protein>